<protein>
    <recommendedName>
        <fullName evidence="6">dolichyl-phosphate-mannose--protein mannosyltransferase</fullName>
        <ecNumber evidence="6">2.4.1.109</ecNumber>
    </recommendedName>
</protein>
<feature type="repeat" description="TPR" evidence="16">
    <location>
        <begin position="675"/>
        <end position="708"/>
    </location>
</feature>
<keyword evidence="8 17" id="KW-0812">Transmembrane</keyword>
<comment type="catalytic activity">
    <reaction evidence="14">
        <text>a di-trans,poly-cis-dolichyl beta-D-mannosyl phosphate + L-threonyl-[protein] = 3-O-(alpha-D-mannosyl)-L-threonyl-[protein] + a di-trans,poly-cis-dolichyl phosphate + H(+)</text>
        <dbReference type="Rhea" id="RHEA:53396"/>
        <dbReference type="Rhea" id="RHEA-COMP:11060"/>
        <dbReference type="Rhea" id="RHEA-COMP:13547"/>
        <dbReference type="Rhea" id="RHEA-COMP:19498"/>
        <dbReference type="Rhea" id="RHEA-COMP:19501"/>
        <dbReference type="ChEBI" id="CHEBI:15378"/>
        <dbReference type="ChEBI" id="CHEBI:30013"/>
        <dbReference type="ChEBI" id="CHEBI:57683"/>
        <dbReference type="ChEBI" id="CHEBI:58211"/>
        <dbReference type="ChEBI" id="CHEBI:137323"/>
        <dbReference type="EC" id="2.4.1.109"/>
    </reaction>
</comment>
<dbReference type="InterPro" id="IPR052384">
    <property type="entry name" value="TMTC_O-mannosyltransferase"/>
</dbReference>
<dbReference type="EC" id="2.4.1.109" evidence="6"/>
<dbReference type="PANTHER" id="PTHR44216">
    <property type="entry name" value="PROTEIN O-MANNOSYL-TRANSFERASE TMTC2"/>
    <property type="match status" value="1"/>
</dbReference>
<evidence type="ECO:0000256" key="17">
    <source>
        <dbReference type="SAM" id="Phobius"/>
    </source>
</evidence>
<dbReference type="PROSITE" id="PS50293">
    <property type="entry name" value="TPR_REGION"/>
    <property type="match status" value="1"/>
</dbReference>
<comment type="catalytic activity">
    <reaction evidence="15">
        <text>a di-trans,poly-cis-dolichyl beta-D-mannosyl phosphate + L-seryl-[protein] = 3-O-(alpha-D-mannosyl)-L-seryl-[protein] + a di-trans,poly-cis-dolichyl phosphate + H(+)</text>
        <dbReference type="Rhea" id="RHEA:17377"/>
        <dbReference type="Rhea" id="RHEA-COMP:9863"/>
        <dbReference type="Rhea" id="RHEA-COMP:13546"/>
        <dbReference type="Rhea" id="RHEA-COMP:19498"/>
        <dbReference type="Rhea" id="RHEA-COMP:19501"/>
        <dbReference type="ChEBI" id="CHEBI:15378"/>
        <dbReference type="ChEBI" id="CHEBI:29999"/>
        <dbReference type="ChEBI" id="CHEBI:57683"/>
        <dbReference type="ChEBI" id="CHEBI:58211"/>
        <dbReference type="ChEBI" id="CHEBI:137321"/>
        <dbReference type="EC" id="2.4.1.109"/>
    </reaction>
</comment>
<evidence type="ECO:0000256" key="5">
    <source>
        <dbReference type="ARBA" id="ARBA00007882"/>
    </source>
</evidence>
<dbReference type="SUPFAM" id="SSF48452">
    <property type="entry name" value="TPR-like"/>
    <property type="match status" value="1"/>
</dbReference>
<dbReference type="Gene3D" id="1.25.40.10">
    <property type="entry name" value="Tetratricopeptide repeat domain"/>
    <property type="match status" value="1"/>
</dbReference>
<organism evidence="19">
    <name type="scientific">Timema cristinae</name>
    <name type="common">Walking stick</name>
    <dbReference type="NCBI Taxonomy" id="61476"/>
    <lineage>
        <taxon>Eukaryota</taxon>
        <taxon>Metazoa</taxon>
        <taxon>Ecdysozoa</taxon>
        <taxon>Arthropoda</taxon>
        <taxon>Hexapoda</taxon>
        <taxon>Insecta</taxon>
        <taxon>Pterygota</taxon>
        <taxon>Neoptera</taxon>
        <taxon>Polyneoptera</taxon>
        <taxon>Phasmatodea</taxon>
        <taxon>Timematodea</taxon>
        <taxon>Timematoidea</taxon>
        <taxon>Timematidae</taxon>
        <taxon>Timema</taxon>
    </lineage>
</organism>
<dbReference type="PANTHER" id="PTHR44216:SF3">
    <property type="entry name" value="PROTEIN O-MANNOSYL-TRANSFERASE TMTC2"/>
    <property type="match status" value="1"/>
</dbReference>
<dbReference type="GO" id="GO:0005789">
    <property type="term" value="C:endoplasmic reticulum membrane"/>
    <property type="evidence" value="ECO:0007669"/>
    <property type="project" value="TreeGrafter"/>
</dbReference>
<reference evidence="19" key="1">
    <citation type="submission" date="2020-11" db="EMBL/GenBank/DDBJ databases">
        <authorList>
            <person name="Tran Van P."/>
        </authorList>
    </citation>
    <scope>NUCLEOTIDE SEQUENCE</scope>
</reference>
<evidence type="ECO:0000256" key="7">
    <source>
        <dbReference type="ARBA" id="ARBA00022679"/>
    </source>
</evidence>
<dbReference type="Pfam" id="PF13424">
    <property type="entry name" value="TPR_12"/>
    <property type="match status" value="1"/>
</dbReference>
<dbReference type="Pfam" id="PF08409">
    <property type="entry name" value="TMTC_DUF1736"/>
    <property type="match status" value="1"/>
</dbReference>
<evidence type="ECO:0000256" key="1">
    <source>
        <dbReference type="ARBA" id="ARBA00003582"/>
    </source>
</evidence>
<dbReference type="UniPathway" id="UPA00378"/>
<comment type="similarity">
    <text evidence="5">Belongs to the TMTC family.</text>
</comment>
<dbReference type="EMBL" id="OC317867">
    <property type="protein sequence ID" value="CAD7399466.1"/>
    <property type="molecule type" value="Genomic_DNA"/>
</dbReference>
<keyword evidence="10 16" id="KW-0802">TPR repeat</keyword>
<evidence type="ECO:0000256" key="15">
    <source>
        <dbReference type="ARBA" id="ARBA00045102"/>
    </source>
</evidence>
<comment type="pathway">
    <text evidence="4">Protein modification; protein glycosylation.</text>
</comment>
<sequence>MGRDVKWCVEKLITLPTSEAVKSLINELSLVGAEERLRKKTKNPTCDHSTAEESTTLLEYANENTVLYLYVKLHHPDAVSRLNDGRSSAAPIYFAPIISILPVGGRAPRPTASQKDLEVPGIELWTSVSVTRKSKHSITERRSRRMARSLLILLLTLGILLKIRLLQMGPHPPTFSTADNPTARCSSFLTRFLTFSYLPAFNFFLLLWPQWLSFDWGMDAIPRITSLLDPRIFLALVFYCFLYLIVRHSLSVICNVTFSPPEDFLQKEPRIYQNYQGLSGYQKHRRVILDGHLKVSNKQSRCFCSGSSDPEKFLSPCPVCEHNFTNSHHSLLCRNNNNNNNISPMEETGVEECTCQRILVKTSSHVPYSRSRVAHPKRGPSTSRNLNRAELVLLSLAFLTIPFLPATNLFFYVGFVVAERVLYLPSVGYCLLVGVGCHAMSERTSRRLVTLCLALLVVSFCVRTLLRNKDWYDEESLYRSGIHINPPKVFKLVRSQNTYAGYQVCWLLTLKYAHQFTYSRYRASCSQTWLVPKTRRKSGELAVESKYAHSDTYTRYRLVAVQDSYGNLGSVLSSKGRTEEAEWAFRMALRYRVNMADVHYNIGVLLQGKEHFQEAIKSYELAIHYRPSLALAYLNLGQLLERLSRCEEAVLMYRRCSRLDGTGLKDPRAHEATRVSALLHLGRLYADQGRLTEAAQAYQEAVDKMPEYFPPQCACPSDTQQVCDRTLMGDHSKTCGVILGDVLTEPEKP</sequence>
<dbReference type="PROSITE" id="PS50005">
    <property type="entry name" value="TPR"/>
    <property type="match status" value="2"/>
</dbReference>
<feature type="transmembrane region" description="Helical" evidence="17">
    <location>
        <begin position="391"/>
        <end position="415"/>
    </location>
</feature>
<evidence type="ECO:0000256" key="6">
    <source>
        <dbReference type="ARBA" id="ARBA00012839"/>
    </source>
</evidence>
<feature type="transmembrane region" description="Helical" evidence="17">
    <location>
        <begin position="421"/>
        <end position="441"/>
    </location>
</feature>
<dbReference type="Pfam" id="PF07719">
    <property type="entry name" value="TPR_2"/>
    <property type="match status" value="1"/>
</dbReference>
<comment type="function">
    <text evidence="1">Transfers mannosyl residues to the hydroxyl group of serine or threonine residues.</text>
</comment>
<dbReference type="AlphaFoldDB" id="A0A7R9CMY1"/>
<feature type="transmembrane region" description="Helical" evidence="17">
    <location>
        <begin position="146"/>
        <end position="167"/>
    </location>
</feature>
<dbReference type="InterPro" id="IPR011990">
    <property type="entry name" value="TPR-like_helical_dom_sf"/>
</dbReference>
<evidence type="ECO:0000256" key="8">
    <source>
        <dbReference type="ARBA" id="ARBA00022692"/>
    </source>
</evidence>
<dbReference type="InterPro" id="IPR019734">
    <property type="entry name" value="TPR_rpt"/>
</dbReference>
<evidence type="ECO:0000256" key="3">
    <source>
        <dbReference type="ARBA" id="ARBA00004240"/>
    </source>
</evidence>
<evidence type="ECO:0000256" key="12">
    <source>
        <dbReference type="ARBA" id="ARBA00022989"/>
    </source>
</evidence>
<evidence type="ECO:0000256" key="9">
    <source>
        <dbReference type="ARBA" id="ARBA00022737"/>
    </source>
</evidence>
<keyword evidence="11" id="KW-0256">Endoplasmic reticulum</keyword>
<evidence type="ECO:0000313" key="19">
    <source>
        <dbReference type="EMBL" id="CAD7399466.1"/>
    </source>
</evidence>
<evidence type="ECO:0000256" key="14">
    <source>
        <dbReference type="ARBA" id="ARBA00045085"/>
    </source>
</evidence>
<gene>
    <name evidence="19" type="ORF">TCEB3V08_LOCUS5038</name>
</gene>
<evidence type="ECO:0000256" key="4">
    <source>
        <dbReference type="ARBA" id="ARBA00004922"/>
    </source>
</evidence>
<evidence type="ECO:0000256" key="11">
    <source>
        <dbReference type="ARBA" id="ARBA00022824"/>
    </source>
</evidence>
<evidence type="ECO:0000256" key="13">
    <source>
        <dbReference type="ARBA" id="ARBA00023136"/>
    </source>
</evidence>
<dbReference type="GO" id="GO:0004169">
    <property type="term" value="F:dolichyl-phosphate-mannose-protein mannosyltransferase activity"/>
    <property type="evidence" value="ECO:0007669"/>
    <property type="project" value="UniProtKB-EC"/>
</dbReference>
<dbReference type="InterPro" id="IPR013618">
    <property type="entry name" value="TMTC_DUF1736"/>
</dbReference>
<feature type="transmembrane region" description="Helical" evidence="17">
    <location>
        <begin position="228"/>
        <end position="246"/>
    </location>
</feature>
<accession>A0A7R9CMY1</accession>
<dbReference type="InterPro" id="IPR013105">
    <property type="entry name" value="TPR_2"/>
</dbReference>
<feature type="repeat" description="TPR" evidence="16">
    <location>
        <begin position="596"/>
        <end position="629"/>
    </location>
</feature>
<evidence type="ECO:0000259" key="18">
    <source>
        <dbReference type="Pfam" id="PF08409"/>
    </source>
</evidence>
<keyword evidence="13 17" id="KW-0472">Membrane</keyword>
<evidence type="ECO:0000256" key="16">
    <source>
        <dbReference type="PROSITE-ProRule" id="PRU00339"/>
    </source>
</evidence>
<keyword evidence="12 17" id="KW-1133">Transmembrane helix</keyword>
<proteinExistence type="inferred from homology"/>
<evidence type="ECO:0000256" key="10">
    <source>
        <dbReference type="ARBA" id="ARBA00022803"/>
    </source>
</evidence>
<feature type="domain" description="DUF1736" evidence="18">
    <location>
        <begin position="171"/>
        <end position="242"/>
    </location>
</feature>
<comment type="subcellular location">
    <subcellularLocation>
        <location evidence="3">Endoplasmic reticulum</location>
    </subcellularLocation>
    <subcellularLocation>
        <location evidence="2">Membrane</location>
        <topology evidence="2">Multi-pass membrane protein</topology>
    </subcellularLocation>
</comment>
<name>A0A7R9CMY1_TIMCR</name>
<feature type="transmembrane region" description="Helical" evidence="17">
    <location>
        <begin position="448"/>
        <end position="466"/>
    </location>
</feature>
<keyword evidence="7" id="KW-0808">Transferase</keyword>
<evidence type="ECO:0000256" key="2">
    <source>
        <dbReference type="ARBA" id="ARBA00004141"/>
    </source>
</evidence>
<dbReference type="SMART" id="SM00028">
    <property type="entry name" value="TPR"/>
    <property type="match status" value="4"/>
</dbReference>
<keyword evidence="9" id="KW-0677">Repeat</keyword>
<feature type="transmembrane region" description="Helical" evidence="17">
    <location>
        <begin position="188"/>
        <end position="208"/>
    </location>
</feature>